<dbReference type="EMBL" id="JAUSWL010000004">
    <property type="protein sequence ID" value="MDQ0543910.1"/>
    <property type="molecule type" value="Genomic_DNA"/>
</dbReference>
<proteinExistence type="predicted"/>
<keyword evidence="2" id="KW-0012">Acyltransferase</keyword>
<dbReference type="PANTHER" id="PTHR43420">
    <property type="entry name" value="ACETYLTRANSFERASE"/>
    <property type="match status" value="1"/>
</dbReference>
<dbReference type="Gene3D" id="3.40.630.30">
    <property type="match status" value="1"/>
</dbReference>
<dbReference type="SUPFAM" id="SSF55729">
    <property type="entry name" value="Acyl-CoA N-acyltransferases (Nat)"/>
    <property type="match status" value="1"/>
</dbReference>
<dbReference type="Pfam" id="PF00583">
    <property type="entry name" value="Acetyltransf_1"/>
    <property type="match status" value="1"/>
</dbReference>
<evidence type="ECO:0000256" key="2">
    <source>
        <dbReference type="ARBA" id="ARBA00023315"/>
    </source>
</evidence>
<evidence type="ECO:0000256" key="1">
    <source>
        <dbReference type="ARBA" id="ARBA00022679"/>
    </source>
</evidence>
<dbReference type="Proteomes" id="UP001223420">
    <property type="component" value="Unassembled WGS sequence"/>
</dbReference>
<protein>
    <submittedName>
        <fullName evidence="4">Ribosomal protein S18 acetylase RimI-like enzyme</fullName>
    </submittedName>
</protein>
<keyword evidence="4" id="KW-0687">Ribonucleoprotein</keyword>
<reference evidence="4" key="1">
    <citation type="submission" date="2023-07" db="EMBL/GenBank/DDBJ databases">
        <title>Genomic Encyclopedia of Type Strains, Phase IV (KMG-IV): sequencing the most valuable type-strain genomes for metagenomic binning, comparative biology and taxonomic classification.</title>
        <authorList>
            <person name="Goeker M."/>
        </authorList>
    </citation>
    <scope>NUCLEOTIDE SEQUENCE</scope>
    <source>
        <strain evidence="4">DSM 19569</strain>
    </source>
</reference>
<organism evidence="4 5">
    <name type="scientific">Methylobacterium brachiatum</name>
    <dbReference type="NCBI Taxonomy" id="269660"/>
    <lineage>
        <taxon>Bacteria</taxon>
        <taxon>Pseudomonadati</taxon>
        <taxon>Pseudomonadota</taxon>
        <taxon>Alphaproteobacteria</taxon>
        <taxon>Hyphomicrobiales</taxon>
        <taxon>Methylobacteriaceae</taxon>
        <taxon>Methylobacterium</taxon>
    </lineage>
</organism>
<feature type="domain" description="N-acetyltransferase" evidence="3">
    <location>
        <begin position="24"/>
        <end position="176"/>
    </location>
</feature>
<name>A0AAJ1WWN0_9HYPH</name>
<dbReference type="InterPro" id="IPR000182">
    <property type="entry name" value="GNAT_dom"/>
</dbReference>
<dbReference type="PROSITE" id="PS51186">
    <property type="entry name" value="GNAT"/>
    <property type="match status" value="1"/>
</dbReference>
<dbReference type="InterPro" id="IPR016181">
    <property type="entry name" value="Acyl_CoA_acyltransferase"/>
</dbReference>
<gene>
    <name evidence="4" type="ORF">QO001_002839</name>
</gene>
<keyword evidence="1" id="KW-0808">Transferase</keyword>
<dbReference type="AlphaFoldDB" id="A0AAJ1WWN0"/>
<sequence length="176" mass="18881">MSPPVNAAAGMPVPAPRGDALPEPLIRTADLADLDALVALEHAAFATDRAERRAIRHAIRSPSMDVLAALIPGPDGDREPVLVGAAVLERRRGSRIARLASIAVAPNRGGLGLGGKLLDAAEAQARAHGCDRLRLEVRADNGAGIRLYERRGYTRFAVQPAYYEDGMEAWRYERGL</sequence>
<evidence type="ECO:0000313" key="4">
    <source>
        <dbReference type="EMBL" id="MDQ0543910.1"/>
    </source>
</evidence>
<accession>A0AAJ1WWN0</accession>
<dbReference type="GO" id="GO:0016747">
    <property type="term" value="F:acyltransferase activity, transferring groups other than amino-acyl groups"/>
    <property type="evidence" value="ECO:0007669"/>
    <property type="project" value="InterPro"/>
</dbReference>
<evidence type="ECO:0000313" key="5">
    <source>
        <dbReference type="Proteomes" id="UP001223420"/>
    </source>
</evidence>
<dbReference type="InterPro" id="IPR050680">
    <property type="entry name" value="YpeA/RimI_acetyltransf"/>
</dbReference>
<evidence type="ECO:0000259" key="3">
    <source>
        <dbReference type="PROSITE" id="PS51186"/>
    </source>
</evidence>
<dbReference type="PANTHER" id="PTHR43420:SF12">
    <property type="entry name" value="N-ACETYLTRANSFERASE DOMAIN-CONTAINING PROTEIN"/>
    <property type="match status" value="1"/>
</dbReference>
<keyword evidence="4" id="KW-0689">Ribosomal protein</keyword>
<comment type="caution">
    <text evidence="4">The sequence shown here is derived from an EMBL/GenBank/DDBJ whole genome shotgun (WGS) entry which is preliminary data.</text>
</comment>
<dbReference type="GO" id="GO:0005840">
    <property type="term" value="C:ribosome"/>
    <property type="evidence" value="ECO:0007669"/>
    <property type="project" value="UniProtKB-KW"/>
</dbReference>